<proteinExistence type="inferred from homology"/>
<dbReference type="Gene3D" id="3.40.190.10">
    <property type="entry name" value="Periplasmic binding protein-like II"/>
    <property type="match status" value="1"/>
</dbReference>
<dbReference type="PANTHER" id="PTHR42928">
    <property type="entry name" value="TRICARBOXYLATE-BINDING PROTEIN"/>
    <property type="match status" value="1"/>
</dbReference>
<keyword evidence="3" id="KW-0675">Receptor</keyword>
<dbReference type="InterPro" id="IPR005064">
    <property type="entry name" value="BUG"/>
</dbReference>
<keyword evidence="2" id="KW-0732">Signal</keyword>
<dbReference type="CDD" id="cd13578">
    <property type="entry name" value="PBP2_Bug27"/>
    <property type="match status" value="1"/>
</dbReference>
<gene>
    <name evidence="3" type="ORF">SAMN04488135_11352</name>
</gene>
<reference evidence="3 4" key="1">
    <citation type="submission" date="2016-11" db="EMBL/GenBank/DDBJ databases">
        <authorList>
            <person name="Jaros S."/>
            <person name="Januszkiewicz K."/>
            <person name="Wedrychowicz H."/>
        </authorList>
    </citation>
    <scope>NUCLEOTIDE SEQUENCE [LARGE SCALE GENOMIC DNA]</scope>
    <source>
        <strain evidence="3 4">CGMCC 1.10190</strain>
    </source>
</reference>
<dbReference type="InterPro" id="IPR042100">
    <property type="entry name" value="Bug_dom1"/>
</dbReference>
<dbReference type="Pfam" id="PF03401">
    <property type="entry name" value="TctC"/>
    <property type="match status" value="1"/>
</dbReference>
<dbReference type="PANTHER" id="PTHR42928:SF5">
    <property type="entry name" value="BLR1237 PROTEIN"/>
    <property type="match status" value="1"/>
</dbReference>
<dbReference type="Gene3D" id="3.40.190.150">
    <property type="entry name" value="Bordetella uptake gene, domain 1"/>
    <property type="match status" value="1"/>
</dbReference>
<evidence type="ECO:0000256" key="2">
    <source>
        <dbReference type="SAM" id="SignalP"/>
    </source>
</evidence>
<protein>
    <submittedName>
        <fullName evidence="3">Tripartite-type tricarboxylate transporter, receptor component TctC</fullName>
    </submittedName>
</protein>
<dbReference type="AlphaFoldDB" id="A0A1M5Z9F7"/>
<dbReference type="SUPFAM" id="SSF53850">
    <property type="entry name" value="Periplasmic binding protein-like II"/>
    <property type="match status" value="1"/>
</dbReference>
<name>A0A1M5Z9F7_9BURK</name>
<sequence>MKNLSYLFHCAAAGLLLGLGAAWSGAPALAAYPDKPIRLVVPFPAGTAADISARRIAQVMSESLKQSIVVENRGGAGGAVGSEYVAKAAPDGYTLLAGTLNTHAMNPAIYKDLSYDPIRDFEPITRITTFPNVLVVPASLKVNTLAELIALAKQREQEPLTYGSGGVGTTAHLSAVLLGQTADVKLLHIPYQGTSRAMTDVLAGRVDMIFGNVPVVLPYVKEGRLKALTITSTERSPQMPDVPTVAEMDMKNAEISVWIALFAPKNTPAPIIDTLSKAALAALESPALQAGYAQDGGEVQKDATPADFAAALKSDVERWGEVVRQSGATAN</sequence>
<organism evidence="3 4">
    <name type="scientific">Pollutimonas bauzanensis</name>
    <dbReference type="NCBI Taxonomy" id="658167"/>
    <lineage>
        <taxon>Bacteria</taxon>
        <taxon>Pseudomonadati</taxon>
        <taxon>Pseudomonadota</taxon>
        <taxon>Betaproteobacteria</taxon>
        <taxon>Burkholderiales</taxon>
        <taxon>Alcaligenaceae</taxon>
        <taxon>Pollutimonas</taxon>
    </lineage>
</organism>
<evidence type="ECO:0000256" key="1">
    <source>
        <dbReference type="ARBA" id="ARBA00006987"/>
    </source>
</evidence>
<feature type="signal peptide" evidence="2">
    <location>
        <begin position="1"/>
        <end position="30"/>
    </location>
</feature>
<dbReference type="RefSeq" id="WP_178372361.1">
    <property type="nucleotide sequence ID" value="NZ_FQXE01000013.1"/>
</dbReference>
<evidence type="ECO:0000313" key="3">
    <source>
        <dbReference type="EMBL" id="SHI20857.1"/>
    </source>
</evidence>
<feature type="chain" id="PRO_5012793600" evidence="2">
    <location>
        <begin position="31"/>
        <end position="331"/>
    </location>
</feature>
<keyword evidence="4" id="KW-1185">Reference proteome</keyword>
<dbReference type="EMBL" id="FQXE01000013">
    <property type="protein sequence ID" value="SHI20857.1"/>
    <property type="molecule type" value="Genomic_DNA"/>
</dbReference>
<dbReference type="PIRSF" id="PIRSF017082">
    <property type="entry name" value="YflP"/>
    <property type="match status" value="1"/>
</dbReference>
<comment type="similarity">
    <text evidence="1">Belongs to the UPF0065 (bug) family.</text>
</comment>
<dbReference type="STRING" id="658167.SAMN04488135_11352"/>
<evidence type="ECO:0000313" key="4">
    <source>
        <dbReference type="Proteomes" id="UP000184226"/>
    </source>
</evidence>
<accession>A0A1M5Z9F7</accession>
<dbReference type="Proteomes" id="UP000184226">
    <property type="component" value="Unassembled WGS sequence"/>
</dbReference>